<organism evidence="2 3">
    <name type="scientific">Tepidanaerobacter acetatoxydans (strain DSM 21804 / JCM 16047 / Re1)</name>
    <dbReference type="NCBI Taxonomy" id="1209989"/>
    <lineage>
        <taxon>Bacteria</taxon>
        <taxon>Bacillati</taxon>
        <taxon>Bacillota</taxon>
        <taxon>Clostridia</taxon>
        <taxon>Thermosediminibacterales</taxon>
        <taxon>Tepidanaerobacteraceae</taxon>
        <taxon>Tepidanaerobacter</taxon>
    </lineage>
</organism>
<accession>L0S794</accession>
<gene>
    <name evidence="2" type="ordered locus">TEPIRE1_2819</name>
</gene>
<keyword evidence="3" id="KW-1185">Reference proteome</keyword>
<evidence type="ECO:0000256" key="1">
    <source>
        <dbReference type="SAM" id="MobiDB-lite"/>
    </source>
</evidence>
<dbReference type="Proteomes" id="UP000010802">
    <property type="component" value="Chromosome"/>
</dbReference>
<name>F4LV63_TEPAE</name>
<evidence type="ECO:0000313" key="2">
    <source>
        <dbReference type="EMBL" id="CCP27692.1"/>
    </source>
</evidence>
<proteinExistence type="predicted"/>
<feature type="compositionally biased region" description="Polar residues" evidence="1">
    <location>
        <begin position="40"/>
        <end position="49"/>
    </location>
</feature>
<dbReference type="OrthoDB" id="9959838at2"/>
<dbReference type="PATRIC" id="fig|1209989.3.peg.3220"/>
<dbReference type="RefSeq" id="WP_013779629.1">
    <property type="nucleotide sequence ID" value="NC_015519.1"/>
</dbReference>
<dbReference type="KEGG" id="tep:TepRe1_2612"/>
<dbReference type="EMBL" id="HF563609">
    <property type="protein sequence ID" value="CCP27692.1"/>
    <property type="molecule type" value="Genomic_DNA"/>
</dbReference>
<dbReference type="AlphaFoldDB" id="F4LV63"/>
<evidence type="ECO:0000313" key="3">
    <source>
        <dbReference type="Proteomes" id="UP000010802"/>
    </source>
</evidence>
<feature type="region of interest" description="Disordered" evidence="1">
    <location>
        <begin position="24"/>
        <end position="61"/>
    </location>
</feature>
<accession>F4LV63</accession>
<reference evidence="3" key="1">
    <citation type="journal article" date="2013" name="Genome Announc.">
        <title>First genome sequence of a syntrophic acetate-oxidizing bacterium, Tepidanaerobacter acetatoxydans strain Re1.</title>
        <authorList>
            <person name="Manzoor S."/>
            <person name="Bongcam-Rudloff E."/>
            <person name="Schnurer A."/>
            <person name="Muller B."/>
        </authorList>
    </citation>
    <scope>NUCLEOTIDE SEQUENCE [LARGE SCALE GENOMIC DNA]</scope>
    <source>
        <strain evidence="3">Re1</strain>
    </source>
</reference>
<dbReference type="HOGENOM" id="CLU_2921218_0_0_9"/>
<sequence>MFESKTAMDVKQFSIKPSDIGYETETAEEMAPNLGKTDNKTMSKQSYKVNTRPPLMLYPGE</sequence>
<protein>
    <submittedName>
        <fullName evidence="2">Uncharacterized protein</fullName>
    </submittedName>
</protein>
<dbReference type="KEGG" id="tae:TepiRe1_2819"/>